<proteinExistence type="predicted"/>
<sequence length="222" mass="24130">MEIDVAAAEAGVGEDAAPGPADAGDVLVVLIIKLLRRDAEEDLGDEVLRQIGERRVTATVFDGGGTGWLRRRTMPPCSPTSMLSHAWKKKMMMMRALGLGSARQEMHLYIALYLGNESNFSSSKPNRKMLRDTANSNCCSMEMGVAAAEGGVGEDAAPGPAHLGDTALPLLRLDAEEDLGDEILRQIGERRAMAAIYGLLRVLGGGRWRLGLRRRRCRPMRD</sequence>
<keyword evidence="2" id="KW-1185">Reference proteome</keyword>
<evidence type="ECO:0000313" key="2">
    <source>
        <dbReference type="Proteomes" id="UP000636709"/>
    </source>
</evidence>
<evidence type="ECO:0000313" key="1">
    <source>
        <dbReference type="EMBL" id="KAF8731349.1"/>
    </source>
</evidence>
<protein>
    <submittedName>
        <fullName evidence="1">Uncharacterized protein</fullName>
    </submittedName>
</protein>
<reference evidence="1" key="1">
    <citation type="submission" date="2020-07" db="EMBL/GenBank/DDBJ databases">
        <title>Genome sequence and genetic diversity analysis of an under-domesticated orphan crop, white fonio (Digitaria exilis).</title>
        <authorList>
            <person name="Bennetzen J.L."/>
            <person name="Chen S."/>
            <person name="Ma X."/>
            <person name="Wang X."/>
            <person name="Yssel A.E.J."/>
            <person name="Chaluvadi S.R."/>
            <person name="Johnson M."/>
            <person name="Gangashetty P."/>
            <person name="Hamidou F."/>
            <person name="Sanogo M.D."/>
            <person name="Zwaenepoel A."/>
            <person name="Wallace J."/>
            <person name="Van De Peer Y."/>
            <person name="Van Deynze A."/>
        </authorList>
    </citation>
    <scope>NUCLEOTIDE SEQUENCE</scope>
    <source>
        <tissue evidence="1">Leaves</tissue>
    </source>
</reference>
<name>A0A835F8B5_9POAL</name>
<accession>A0A835F8B5</accession>
<gene>
    <name evidence="1" type="ORF">HU200_016405</name>
</gene>
<dbReference type="EMBL" id="JACEFO010001608">
    <property type="protein sequence ID" value="KAF8731349.1"/>
    <property type="molecule type" value="Genomic_DNA"/>
</dbReference>
<dbReference type="AlphaFoldDB" id="A0A835F8B5"/>
<dbReference type="Proteomes" id="UP000636709">
    <property type="component" value="Unassembled WGS sequence"/>
</dbReference>
<organism evidence="1 2">
    <name type="scientific">Digitaria exilis</name>
    <dbReference type="NCBI Taxonomy" id="1010633"/>
    <lineage>
        <taxon>Eukaryota</taxon>
        <taxon>Viridiplantae</taxon>
        <taxon>Streptophyta</taxon>
        <taxon>Embryophyta</taxon>
        <taxon>Tracheophyta</taxon>
        <taxon>Spermatophyta</taxon>
        <taxon>Magnoliopsida</taxon>
        <taxon>Liliopsida</taxon>
        <taxon>Poales</taxon>
        <taxon>Poaceae</taxon>
        <taxon>PACMAD clade</taxon>
        <taxon>Panicoideae</taxon>
        <taxon>Panicodae</taxon>
        <taxon>Paniceae</taxon>
        <taxon>Anthephorinae</taxon>
        <taxon>Digitaria</taxon>
    </lineage>
</organism>
<comment type="caution">
    <text evidence="1">The sequence shown here is derived from an EMBL/GenBank/DDBJ whole genome shotgun (WGS) entry which is preliminary data.</text>
</comment>